<protein>
    <recommendedName>
        <fullName evidence="1">Phosphatidylglycerophosphatase A</fullName>
        <ecNumber evidence="1">3.1.3.27</ecNumber>
    </recommendedName>
    <alternativeName>
        <fullName evidence="1">Phosphatidylglycerolphosphate phosphatase A</fullName>
    </alternativeName>
</protein>
<dbReference type="InterPro" id="IPR007686">
    <property type="entry name" value="YutG/PgpA"/>
</dbReference>
<organism evidence="4 5">
    <name type="scientific">Tistrella bauzanensis</name>
    <dbReference type="NCBI Taxonomy" id="657419"/>
    <lineage>
        <taxon>Bacteria</taxon>
        <taxon>Pseudomonadati</taxon>
        <taxon>Pseudomonadota</taxon>
        <taxon>Alphaproteobacteria</taxon>
        <taxon>Geminicoccales</taxon>
        <taxon>Geminicoccaceae</taxon>
        <taxon>Tistrella</taxon>
    </lineage>
</organism>
<name>A0ABQ1IGL3_9PROT</name>
<keyword evidence="1" id="KW-0460">Magnesium</keyword>
<dbReference type="InterPro" id="IPR036681">
    <property type="entry name" value="PgpA-like_sf"/>
</dbReference>
<evidence type="ECO:0000259" key="3">
    <source>
        <dbReference type="Pfam" id="PF04608"/>
    </source>
</evidence>
<dbReference type="InterPro" id="IPR026037">
    <property type="entry name" value="PgpA"/>
</dbReference>
<keyword evidence="5" id="KW-1185">Reference proteome</keyword>
<keyword evidence="1 2" id="KW-0472">Membrane</keyword>
<keyword evidence="2" id="KW-1133">Transmembrane helix</keyword>
<sequence>MSPRRHREHLPRHHPAELIATVLGSGNARRAPGTVGSVAALFLGIPVAWAGGAEALLLGALVAILVGWWAIRMVTAHDGIHDPGRVVIDELAGLWITLAALAPLGRLGDWLWWILAFIAFRTFDIAKPFPVGWADRHVRGALGVILDDLIAGVYAAIVLGLIATGLDAAGLSPLVHTP</sequence>
<proteinExistence type="predicted"/>
<keyword evidence="1 2" id="KW-0812">Transmembrane</keyword>
<gene>
    <name evidence="4" type="primary">pgpA</name>
    <name evidence="4" type="ORF">GCM10011505_20100</name>
</gene>
<keyword evidence="1" id="KW-0442">Lipid degradation</keyword>
<comment type="subcellular location">
    <subcellularLocation>
        <location evidence="1">Cell inner membrane</location>
        <topology evidence="1">Multi-pass membrane protein</topology>
    </subcellularLocation>
</comment>
<dbReference type="RefSeq" id="WP_188577366.1">
    <property type="nucleotide sequence ID" value="NZ_BMDZ01000019.1"/>
</dbReference>
<evidence type="ECO:0000256" key="2">
    <source>
        <dbReference type="SAM" id="Phobius"/>
    </source>
</evidence>
<dbReference type="EMBL" id="BMDZ01000019">
    <property type="protein sequence ID" value="GGB38508.1"/>
    <property type="molecule type" value="Genomic_DNA"/>
</dbReference>
<dbReference type="CDD" id="cd06971">
    <property type="entry name" value="PgpA"/>
    <property type="match status" value="1"/>
</dbReference>
<dbReference type="Pfam" id="PF04608">
    <property type="entry name" value="PgpA"/>
    <property type="match status" value="1"/>
</dbReference>
<feature type="transmembrane region" description="Helical" evidence="2">
    <location>
        <begin position="86"/>
        <end position="104"/>
    </location>
</feature>
<keyword evidence="1" id="KW-0595">Phospholipid degradation</keyword>
<evidence type="ECO:0000313" key="4">
    <source>
        <dbReference type="EMBL" id="GGB38508.1"/>
    </source>
</evidence>
<feature type="domain" description="YutG/PgpA" evidence="3">
    <location>
        <begin position="18"/>
        <end position="162"/>
    </location>
</feature>
<dbReference type="PANTHER" id="PTHR36305:SF1">
    <property type="entry name" value="PHOSPHATIDYLGLYCEROPHOSPHATASE A"/>
    <property type="match status" value="1"/>
</dbReference>
<feature type="transmembrane region" description="Helical" evidence="2">
    <location>
        <begin position="31"/>
        <end position="49"/>
    </location>
</feature>
<keyword evidence="1" id="KW-0997">Cell inner membrane</keyword>
<keyword evidence="1" id="KW-0443">Lipid metabolism</keyword>
<keyword evidence="1" id="KW-0378">Hydrolase</keyword>
<keyword evidence="1" id="KW-1208">Phospholipid metabolism</keyword>
<comment type="catalytic activity">
    <reaction evidence="1">
        <text>a 1,2-diacyl-sn-glycero-3-phospho-(1'-sn-glycero-3'-phosphate) + H2O = a 1,2-diacyl-sn-glycero-3-phospho-(1'-sn-glycerol) + phosphate</text>
        <dbReference type="Rhea" id="RHEA:33751"/>
        <dbReference type="ChEBI" id="CHEBI:15377"/>
        <dbReference type="ChEBI" id="CHEBI:43474"/>
        <dbReference type="ChEBI" id="CHEBI:60110"/>
        <dbReference type="ChEBI" id="CHEBI:64716"/>
        <dbReference type="EC" id="3.1.3.27"/>
    </reaction>
</comment>
<comment type="cofactor">
    <cofactor evidence="1">
        <name>Mg(2+)</name>
        <dbReference type="ChEBI" id="CHEBI:18420"/>
    </cofactor>
</comment>
<evidence type="ECO:0000256" key="1">
    <source>
        <dbReference type="PIRNR" id="PIRNR006162"/>
    </source>
</evidence>
<dbReference type="SUPFAM" id="SSF101307">
    <property type="entry name" value="YutG-like"/>
    <property type="match status" value="1"/>
</dbReference>
<reference evidence="5" key="1">
    <citation type="journal article" date="2019" name="Int. J. Syst. Evol. Microbiol.">
        <title>The Global Catalogue of Microorganisms (GCM) 10K type strain sequencing project: providing services to taxonomists for standard genome sequencing and annotation.</title>
        <authorList>
            <consortium name="The Broad Institute Genomics Platform"/>
            <consortium name="The Broad Institute Genome Sequencing Center for Infectious Disease"/>
            <person name="Wu L."/>
            <person name="Ma J."/>
        </authorList>
    </citation>
    <scope>NUCLEOTIDE SEQUENCE [LARGE SCALE GENOMIC DNA]</scope>
    <source>
        <strain evidence="5">CGMCC 1.10188</strain>
    </source>
</reference>
<keyword evidence="1" id="KW-0479">Metal-binding</keyword>
<feature type="transmembrane region" description="Helical" evidence="2">
    <location>
        <begin position="141"/>
        <end position="163"/>
    </location>
</feature>
<dbReference type="PANTHER" id="PTHR36305">
    <property type="entry name" value="PHOSPHATIDYLGLYCEROPHOSPHATASE A"/>
    <property type="match status" value="1"/>
</dbReference>
<keyword evidence="1" id="KW-1003">Cell membrane</keyword>
<dbReference type="EC" id="3.1.3.27" evidence="1"/>
<comment type="caution">
    <text evidence="4">The sequence shown here is derived from an EMBL/GenBank/DDBJ whole genome shotgun (WGS) entry which is preliminary data.</text>
</comment>
<comment type="function">
    <text evidence="1">Lipid phosphatase which dephosphorylates phosphatidylglycerophosphate (PGP) to phosphatidylglycerol (PG).</text>
</comment>
<comment type="pathway">
    <text evidence="1">Phospholipid metabolism; phosphatidylglycerol biosynthesis; phosphatidylglycerol from CDP-diacylglycerol: step 2/2.</text>
</comment>
<evidence type="ECO:0000313" key="5">
    <source>
        <dbReference type="Proteomes" id="UP000603352"/>
    </source>
</evidence>
<dbReference type="PIRSF" id="PIRSF006162">
    <property type="entry name" value="PgpA"/>
    <property type="match status" value="1"/>
</dbReference>
<accession>A0ABQ1IGL3</accession>
<dbReference type="Proteomes" id="UP000603352">
    <property type="component" value="Unassembled WGS sequence"/>
</dbReference>